<proteinExistence type="predicted"/>
<keyword evidence="1" id="KW-0732">Signal</keyword>
<feature type="signal peptide" evidence="1">
    <location>
        <begin position="1"/>
        <end position="21"/>
    </location>
</feature>
<dbReference type="EMBL" id="CP071869">
    <property type="protein sequence ID" value="QTE21100.1"/>
    <property type="molecule type" value="Genomic_DNA"/>
</dbReference>
<name>A0A975CKV4_9FLAO</name>
<organism evidence="2 3">
    <name type="scientific">Polaribacter cellanae</name>
    <dbReference type="NCBI Taxonomy" id="2818493"/>
    <lineage>
        <taxon>Bacteria</taxon>
        <taxon>Pseudomonadati</taxon>
        <taxon>Bacteroidota</taxon>
        <taxon>Flavobacteriia</taxon>
        <taxon>Flavobacteriales</taxon>
        <taxon>Flavobacteriaceae</taxon>
    </lineage>
</organism>
<accession>A0A975CKV4</accession>
<sequence length="114" mass="12607">MRKTVVHIFFTCFLVFGVSSLQSCKTASILKTSSDSYAKTNPADIEVFMSKKPTKKFIEIGTVTSSKNVGIFSRTQEKTYKELKEKAASIGGNAIINLTEDISQVKGVVIRYTE</sequence>
<dbReference type="Proteomes" id="UP000663920">
    <property type="component" value="Chromosome"/>
</dbReference>
<dbReference type="AlphaFoldDB" id="A0A975CKV4"/>
<dbReference type="SUPFAM" id="SSF117782">
    <property type="entry name" value="YbjQ-like"/>
    <property type="match status" value="1"/>
</dbReference>
<evidence type="ECO:0000313" key="2">
    <source>
        <dbReference type="EMBL" id="QTE21100.1"/>
    </source>
</evidence>
<keyword evidence="3" id="KW-1185">Reference proteome</keyword>
<evidence type="ECO:0000256" key="1">
    <source>
        <dbReference type="SAM" id="SignalP"/>
    </source>
</evidence>
<feature type="chain" id="PRO_5038091670" description="Lipoprotein" evidence="1">
    <location>
        <begin position="22"/>
        <end position="114"/>
    </location>
</feature>
<dbReference type="PROSITE" id="PS51257">
    <property type="entry name" value="PROKAR_LIPOPROTEIN"/>
    <property type="match status" value="1"/>
</dbReference>
<dbReference type="InterPro" id="IPR035439">
    <property type="entry name" value="UPF0145_dom_sf"/>
</dbReference>
<dbReference type="KEGG" id="pcea:J3359_09580"/>
<gene>
    <name evidence="2" type="ORF">J3359_09580</name>
</gene>
<reference evidence="2 3" key="1">
    <citation type="submission" date="2021-03" db="EMBL/GenBank/DDBJ databases">
        <title>Complete genome of Polaribacter_sp.SM13.</title>
        <authorList>
            <person name="Jeong S.W."/>
            <person name="Bae J.W."/>
        </authorList>
    </citation>
    <scope>NUCLEOTIDE SEQUENCE [LARGE SCALE GENOMIC DNA]</scope>
    <source>
        <strain evidence="2 3">SM13</strain>
    </source>
</reference>
<evidence type="ECO:0000313" key="3">
    <source>
        <dbReference type="Proteomes" id="UP000663920"/>
    </source>
</evidence>
<evidence type="ECO:0008006" key="4">
    <source>
        <dbReference type="Google" id="ProtNLM"/>
    </source>
</evidence>
<dbReference type="RefSeq" id="WP_208076695.1">
    <property type="nucleotide sequence ID" value="NZ_CP071869.1"/>
</dbReference>
<protein>
    <recommendedName>
        <fullName evidence="4">Lipoprotein</fullName>
    </recommendedName>
</protein>